<keyword evidence="3" id="KW-1133">Transmembrane helix</keyword>
<feature type="transmembrane region" description="Helical" evidence="3">
    <location>
        <begin position="247"/>
        <end position="272"/>
    </location>
</feature>
<dbReference type="AlphaFoldDB" id="A0A8K0VVM6"/>
<feature type="coiled-coil region" evidence="1">
    <location>
        <begin position="375"/>
        <end position="402"/>
    </location>
</feature>
<evidence type="ECO:0000256" key="1">
    <source>
        <dbReference type="SAM" id="Coils"/>
    </source>
</evidence>
<evidence type="ECO:0000313" key="4">
    <source>
        <dbReference type="EMBL" id="KAH7078457.1"/>
    </source>
</evidence>
<sequence length="413" mass="45724">MSGISVANAEARASDEVKSCSVAGEKQRVGGIEQTESPAATPTSPNHQQAEDSLARKNRKDARASKAHERGRAVDNPSGIESARPWTSLREFLNRLRAVDERMNDFREYIKTQRDEGKPLYQWAKYDGYSALSAAVFKLDKATVIIKGMRLPLEGASTIFSQATDLSTSVSQHAAYALGVMNEKTELYLEEMGTSTLSEEAKARANQLITEELKKLMEHSTHATERVWVATDVLRKSAHKSAHSRTWAWSVAGTIMTATIAAVVGIITAHVYGPAGLDLVPMSGAGSVIYNEVLALVQRTYAVTNLTGEFYSIKLEDIDQRYKDLAVLSESHGLRIDNLVDALGPPNENGVYYPSNPKIQTEPCSDTKSDAYKDLDGTAQQMLRLQHDLEQMRKNMNRMDIRLTRSIEKMLKD</sequence>
<evidence type="ECO:0000256" key="2">
    <source>
        <dbReference type="SAM" id="MobiDB-lite"/>
    </source>
</evidence>
<organism evidence="4 5">
    <name type="scientific">Paraphoma chrysanthemicola</name>
    <dbReference type="NCBI Taxonomy" id="798071"/>
    <lineage>
        <taxon>Eukaryota</taxon>
        <taxon>Fungi</taxon>
        <taxon>Dikarya</taxon>
        <taxon>Ascomycota</taxon>
        <taxon>Pezizomycotina</taxon>
        <taxon>Dothideomycetes</taxon>
        <taxon>Pleosporomycetidae</taxon>
        <taxon>Pleosporales</taxon>
        <taxon>Pleosporineae</taxon>
        <taxon>Phaeosphaeriaceae</taxon>
        <taxon>Paraphoma</taxon>
    </lineage>
</organism>
<accession>A0A8K0VVM6</accession>
<feature type="region of interest" description="Disordered" evidence="2">
    <location>
        <begin position="1"/>
        <end position="81"/>
    </location>
</feature>
<evidence type="ECO:0000256" key="3">
    <source>
        <dbReference type="SAM" id="Phobius"/>
    </source>
</evidence>
<gene>
    <name evidence="4" type="ORF">FB567DRAFT_596053</name>
</gene>
<reference evidence="4" key="1">
    <citation type="journal article" date="2021" name="Nat. Commun.">
        <title>Genetic determinants of endophytism in the Arabidopsis root mycobiome.</title>
        <authorList>
            <person name="Mesny F."/>
            <person name="Miyauchi S."/>
            <person name="Thiergart T."/>
            <person name="Pickel B."/>
            <person name="Atanasova L."/>
            <person name="Karlsson M."/>
            <person name="Huettel B."/>
            <person name="Barry K.W."/>
            <person name="Haridas S."/>
            <person name="Chen C."/>
            <person name="Bauer D."/>
            <person name="Andreopoulos W."/>
            <person name="Pangilinan J."/>
            <person name="LaButti K."/>
            <person name="Riley R."/>
            <person name="Lipzen A."/>
            <person name="Clum A."/>
            <person name="Drula E."/>
            <person name="Henrissat B."/>
            <person name="Kohler A."/>
            <person name="Grigoriev I.V."/>
            <person name="Martin F.M."/>
            <person name="Hacquard S."/>
        </authorList>
    </citation>
    <scope>NUCLEOTIDE SEQUENCE</scope>
    <source>
        <strain evidence="4">MPI-SDFR-AT-0120</strain>
    </source>
</reference>
<comment type="caution">
    <text evidence="4">The sequence shown here is derived from an EMBL/GenBank/DDBJ whole genome shotgun (WGS) entry which is preliminary data.</text>
</comment>
<keyword evidence="5" id="KW-1185">Reference proteome</keyword>
<feature type="compositionally biased region" description="Polar residues" evidence="2">
    <location>
        <begin position="34"/>
        <end position="48"/>
    </location>
</feature>
<dbReference type="OrthoDB" id="3799619at2759"/>
<keyword evidence="3" id="KW-0812">Transmembrane</keyword>
<dbReference type="EMBL" id="JAGMVJ010000017">
    <property type="protein sequence ID" value="KAH7078457.1"/>
    <property type="molecule type" value="Genomic_DNA"/>
</dbReference>
<dbReference type="Proteomes" id="UP000813461">
    <property type="component" value="Unassembled WGS sequence"/>
</dbReference>
<keyword evidence="1" id="KW-0175">Coiled coil</keyword>
<protein>
    <submittedName>
        <fullName evidence="4">Uncharacterized protein</fullName>
    </submittedName>
</protein>
<proteinExistence type="predicted"/>
<name>A0A8K0VVM6_9PLEO</name>
<keyword evidence="3" id="KW-0472">Membrane</keyword>
<evidence type="ECO:0000313" key="5">
    <source>
        <dbReference type="Proteomes" id="UP000813461"/>
    </source>
</evidence>
<feature type="compositionally biased region" description="Basic and acidic residues" evidence="2">
    <location>
        <begin position="49"/>
        <end position="73"/>
    </location>
</feature>